<dbReference type="Proteomes" id="UP000006055">
    <property type="component" value="Chromosome"/>
</dbReference>
<dbReference type="FunFam" id="3.30.565.10:FF:000010">
    <property type="entry name" value="Sensor histidine kinase RcsC"/>
    <property type="match status" value="1"/>
</dbReference>
<dbReference type="Gene3D" id="1.10.287.130">
    <property type="match status" value="1"/>
</dbReference>
<dbReference type="SUPFAM" id="SSF47384">
    <property type="entry name" value="Homodimeric domain of signal transducing histidine kinase"/>
    <property type="match status" value="1"/>
</dbReference>
<evidence type="ECO:0000256" key="15">
    <source>
        <dbReference type="ARBA" id="ARBA00068150"/>
    </source>
</evidence>
<evidence type="ECO:0000256" key="3">
    <source>
        <dbReference type="ARBA" id="ARBA00012438"/>
    </source>
</evidence>
<dbReference type="CDD" id="cd00130">
    <property type="entry name" value="PAS"/>
    <property type="match status" value="3"/>
</dbReference>
<dbReference type="Pfam" id="PF08447">
    <property type="entry name" value="PAS_3"/>
    <property type="match status" value="1"/>
</dbReference>
<feature type="modified residue" description="Phosphohistidine" evidence="16">
    <location>
        <position position="1087"/>
    </location>
</feature>
<dbReference type="eggNOG" id="COG5002">
    <property type="taxonomic scope" value="Bacteria"/>
</dbReference>
<reference evidence="25" key="1">
    <citation type="submission" date="2012-06" db="EMBL/GenBank/DDBJ databases">
        <title>Complete sequence of chromosome of Desulfomonile tiedjei DSM 6799.</title>
        <authorList>
            <person name="Lucas S."/>
            <person name="Copeland A."/>
            <person name="Lapidus A."/>
            <person name="Glavina del Rio T."/>
            <person name="Dalin E."/>
            <person name="Tice H."/>
            <person name="Bruce D."/>
            <person name="Goodwin L."/>
            <person name="Pitluck S."/>
            <person name="Peters L."/>
            <person name="Ovchinnikova G."/>
            <person name="Zeytun A."/>
            <person name="Lu M."/>
            <person name="Kyrpides N."/>
            <person name="Mavromatis K."/>
            <person name="Ivanova N."/>
            <person name="Brettin T."/>
            <person name="Detter J.C."/>
            <person name="Han C."/>
            <person name="Larimer F."/>
            <person name="Land M."/>
            <person name="Hauser L."/>
            <person name="Markowitz V."/>
            <person name="Cheng J.-F."/>
            <person name="Hugenholtz P."/>
            <person name="Woyke T."/>
            <person name="Wu D."/>
            <person name="Spring S."/>
            <person name="Schroeder M."/>
            <person name="Brambilla E."/>
            <person name="Klenk H.-P."/>
            <person name="Eisen J.A."/>
        </authorList>
    </citation>
    <scope>NUCLEOTIDE SEQUENCE [LARGE SCALE GENOMIC DNA]</scope>
    <source>
        <strain evidence="25">ATCC 49306 / DSM 6799 / DCB-1</strain>
    </source>
</reference>
<dbReference type="eggNOG" id="COG2198">
    <property type="taxonomic scope" value="Bacteria"/>
</dbReference>
<dbReference type="Pfam" id="PF01627">
    <property type="entry name" value="Hpt"/>
    <property type="match status" value="1"/>
</dbReference>
<keyword evidence="11" id="KW-1133">Transmembrane helix</keyword>
<keyword evidence="9" id="KW-0418">Kinase</keyword>
<dbReference type="PANTHER" id="PTHR45339:SF1">
    <property type="entry name" value="HYBRID SIGNAL TRANSDUCTION HISTIDINE KINASE J"/>
    <property type="match status" value="1"/>
</dbReference>
<dbReference type="InterPro" id="IPR003594">
    <property type="entry name" value="HATPase_dom"/>
</dbReference>
<feature type="domain" description="Histidine kinase" evidence="19">
    <location>
        <begin position="510"/>
        <end position="731"/>
    </location>
</feature>
<dbReference type="Pfam" id="PF00512">
    <property type="entry name" value="HisKA"/>
    <property type="match status" value="1"/>
</dbReference>
<evidence type="ECO:0000256" key="2">
    <source>
        <dbReference type="ARBA" id="ARBA00004651"/>
    </source>
</evidence>
<dbReference type="PROSITE" id="PS50112">
    <property type="entry name" value="PAS"/>
    <property type="match status" value="3"/>
</dbReference>
<evidence type="ECO:0000256" key="10">
    <source>
        <dbReference type="ARBA" id="ARBA00022840"/>
    </source>
</evidence>
<dbReference type="GO" id="GO:0005524">
    <property type="term" value="F:ATP binding"/>
    <property type="evidence" value="ECO:0007669"/>
    <property type="project" value="UniProtKB-KW"/>
</dbReference>
<dbReference type="STRING" id="706587.Desti_1948"/>
<dbReference type="InterPro" id="IPR001789">
    <property type="entry name" value="Sig_transdc_resp-reg_receiver"/>
</dbReference>
<dbReference type="InterPro" id="IPR003661">
    <property type="entry name" value="HisK_dim/P_dom"/>
</dbReference>
<dbReference type="InterPro" id="IPR035965">
    <property type="entry name" value="PAS-like_dom_sf"/>
</dbReference>
<evidence type="ECO:0000256" key="13">
    <source>
        <dbReference type="ARBA" id="ARBA00023136"/>
    </source>
</evidence>
<evidence type="ECO:0000313" key="24">
    <source>
        <dbReference type="EMBL" id="AFM24655.1"/>
    </source>
</evidence>
<keyword evidence="18" id="KW-0175">Coiled coil</keyword>
<sequence length="1147" mass="129585">MAEHRIVALSIVFFILVCFSDAVFESLVFRERHFWDSLVLDVHGHAIFLRSLVTLSFLAFGLIVFRTVKRQKRAEQALADRSAKLAESNGLLQVEIQERRQLERDLRASEERYRTIADFTYDWESWIGPDGKFIWVSPSCLRVTGYAAEEFLEDSALFQRIIYQDDLELVLNHISRHLNVDQLNSHSLDFRIVRRDGEVRWINHVCQAVIGEGQRLLGRRASNRDITDRVNAQALLKASEDRFRYIYENSPALMHSTDETGIVRDVNQKWLEVLGYSREEVEGRSISSVMTTQSSNKAMSTDLPQFWRDGSARDVPYQYITKDGNILDVLLDSVVMEDPIWGRSSLSVVRDITLRKKAEEETKRTKALLDSIVQNLPTPVFLKDARDLKYILWNRASTEIYGYSGDELLGKTAHDFFPKEQADRFVEQDREALTSGKMLCVSEQLVDNRNKGTRIMHTKKLPILDEDGSSRYLLVISEDITERKEAEQALIRAREAAEQASRAKSEFLANMSHEIRTPINGIVGMTQLALNTQLTPEQVEYLEAVETSAEALLRLINDILDFSKMEAGKLELVAVDFSLRDSIAETMTTLAVQAHAKGLELLYQVAESIPDTLTGDPGRLRQILINLIANALKFTERGEVVVKVDPDSETKREIRLHFSVADTGIGIPAEKQQRIFNAFEQADGSTSRKYGGTGLGLAISSELVRMMDGSIWLESEPGRGSIFHFTSTFRVAKEPIHTPAPADVSALENLPVLVVDDNATNRRILENTLLQWQTKPTIVDGGEAALHAMKSAHEEGRPFKLVITDCMMPEMDGFELVRRINEHPSWATPTIIMLTSAGERGDAARCMKLGISAYLLKPIKQSDLFFTISRVLKEPQDHPAQPSLITRHSIRESTKRLHILLAEDNAVNQKLAVKMLERMGHTVSVSANGQEALDCLKIQKFDLVLMDVQMPIMDGLEATRIVREHEKTSNEHVPIVAMTAYAMKGDKEKCLDAGMDGYISKPINAQELFETLEDLFHNETPEKTVEPRSEPENSVVNRTQILDRVGGDETLLKEIVDLFIRDYPRLVSEIRTAIREGDALKLEKGAHALKGSVGNFTSDSPFETALQLEVMGRTRDLSQAQETMKDLEERIRHLVEQLLSMSQEMGL</sequence>
<evidence type="ECO:0000259" key="22">
    <source>
        <dbReference type="PROSITE" id="PS50113"/>
    </source>
</evidence>
<comment type="subunit">
    <text evidence="14">At low DSF concentrations, interacts with RpfF.</text>
</comment>
<dbReference type="InterPro" id="IPR013656">
    <property type="entry name" value="PAS_4"/>
</dbReference>
<feature type="domain" description="HPt" evidence="23">
    <location>
        <begin position="1048"/>
        <end position="1141"/>
    </location>
</feature>
<feature type="domain" description="PAC" evidence="22">
    <location>
        <begin position="439"/>
        <end position="492"/>
    </location>
</feature>
<evidence type="ECO:0000256" key="11">
    <source>
        <dbReference type="ARBA" id="ARBA00022989"/>
    </source>
</evidence>
<dbReference type="NCBIfam" id="TIGR00229">
    <property type="entry name" value="sensory_box"/>
    <property type="match status" value="3"/>
</dbReference>
<feature type="domain" description="PAS" evidence="21">
    <location>
        <begin position="109"/>
        <end position="181"/>
    </location>
</feature>
<dbReference type="Gene3D" id="3.30.450.20">
    <property type="entry name" value="PAS domain"/>
    <property type="match status" value="3"/>
</dbReference>
<dbReference type="eggNOG" id="COG2202">
    <property type="taxonomic scope" value="Bacteria"/>
</dbReference>
<dbReference type="SMART" id="SM00448">
    <property type="entry name" value="REC"/>
    <property type="match status" value="2"/>
</dbReference>
<dbReference type="EMBL" id="CP003360">
    <property type="protein sequence ID" value="AFM24655.1"/>
    <property type="molecule type" value="Genomic_DNA"/>
</dbReference>
<feature type="domain" description="PAS" evidence="21">
    <location>
        <begin position="365"/>
        <end position="436"/>
    </location>
</feature>
<dbReference type="PROSITE" id="PS50110">
    <property type="entry name" value="RESPONSE_REGULATORY"/>
    <property type="match status" value="2"/>
</dbReference>
<keyword evidence="5 17" id="KW-0597">Phosphoprotein</keyword>
<evidence type="ECO:0000256" key="4">
    <source>
        <dbReference type="ARBA" id="ARBA00022475"/>
    </source>
</evidence>
<dbReference type="SMART" id="SM00086">
    <property type="entry name" value="PAC"/>
    <property type="match status" value="3"/>
</dbReference>
<comment type="subcellular location">
    <subcellularLocation>
        <location evidence="2">Cell membrane</location>
        <topology evidence="2">Multi-pass membrane protein</topology>
    </subcellularLocation>
</comment>
<dbReference type="InterPro" id="IPR005467">
    <property type="entry name" value="His_kinase_dom"/>
</dbReference>
<keyword evidence="10" id="KW-0067">ATP-binding</keyword>
<dbReference type="InterPro" id="IPR013655">
    <property type="entry name" value="PAS_fold_3"/>
</dbReference>
<dbReference type="FunFam" id="1.10.287.130:FF:000002">
    <property type="entry name" value="Two-component osmosensing histidine kinase"/>
    <property type="match status" value="1"/>
</dbReference>
<keyword evidence="8" id="KW-0547">Nucleotide-binding</keyword>
<evidence type="ECO:0000313" key="25">
    <source>
        <dbReference type="Proteomes" id="UP000006055"/>
    </source>
</evidence>
<keyword evidence="7" id="KW-0812">Transmembrane</keyword>
<evidence type="ECO:0000256" key="16">
    <source>
        <dbReference type="PROSITE-ProRule" id="PRU00110"/>
    </source>
</evidence>
<dbReference type="RefSeq" id="WP_014809799.1">
    <property type="nucleotide sequence ID" value="NC_018025.1"/>
</dbReference>
<accession>I4C514</accession>
<keyword evidence="4" id="KW-1003">Cell membrane</keyword>
<evidence type="ECO:0000256" key="1">
    <source>
        <dbReference type="ARBA" id="ARBA00000085"/>
    </source>
</evidence>
<dbReference type="InterPro" id="IPR036890">
    <property type="entry name" value="HATPase_C_sf"/>
</dbReference>
<feature type="modified residue" description="4-aspartylphosphate" evidence="17">
    <location>
        <position position="805"/>
    </location>
</feature>
<keyword evidence="13" id="KW-0472">Membrane</keyword>
<feature type="coiled-coil region" evidence="18">
    <location>
        <begin position="1110"/>
        <end position="1144"/>
    </location>
</feature>
<dbReference type="InterPro" id="IPR011006">
    <property type="entry name" value="CheY-like_superfamily"/>
</dbReference>
<dbReference type="InterPro" id="IPR036097">
    <property type="entry name" value="HisK_dim/P_sf"/>
</dbReference>
<evidence type="ECO:0000256" key="14">
    <source>
        <dbReference type="ARBA" id="ARBA00064003"/>
    </source>
</evidence>
<dbReference type="PROSITE" id="PS50113">
    <property type="entry name" value="PAC"/>
    <property type="match status" value="3"/>
</dbReference>
<dbReference type="Gene3D" id="1.20.120.160">
    <property type="entry name" value="HPT domain"/>
    <property type="match status" value="1"/>
</dbReference>
<dbReference type="EC" id="2.7.13.3" evidence="3"/>
<dbReference type="Pfam" id="PF00072">
    <property type="entry name" value="Response_reg"/>
    <property type="match status" value="2"/>
</dbReference>
<proteinExistence type="predicted"/>
<evidence type="ECO:0000259" key="21">
    <source>
        <dbReference type="PROSITE" id="PS50112"/>
    </source>
</evidence>
<dbReference type="GO" id="GO:0005886">
    <property type="term" value="C:plasma membrane"/>
    <property type="evidence" value="ECO:0007669"/>
    <property type="project" value="UniProtKB-SubCell"/>
</dbReference>
<evidence type="ECO:0000256" key="8">
    <source>
        <dbReference type="ARBA" id="ARBA00022741"/>
    </source>
</evidence>
<dbReference type="PANTHER" id="PTHR45339">
    <property type="entry name" value="HYBRID SIGNAL TRANSDUCTION HISTIDINE KINASE J"/>
    <property type="match status" value="1"/>
</dbReference>
<dbReference type="CDD" id="cd16922">
    <property type="entry name" value="HATPase_EvgS-ArcB-TorS-like"/>
    <property type="match status" value="1"/>
</dbReference>
<dbReference type="Pfam" id="PF02518">
    <property type="entry name" value="HATPase_c"/>
    <property type="match status" value="1"/>
</dbReference>
<name>I4C514_DESTA</name>
<dbReference type="InterPro" id="IPR036641">
    <property type="entry name" value="HPT_dom_sf"/>
</dbReference>
<dbReference type="InterPro" id="IPR000700">
    <property type="entry name" value="PAS-assoc_C"/>
</dbReference>
<protein>
    <recommendedName>
        <fullName evidence="15">Sensory/regulatory protein RpfC</fullName>
        <ecNumber evidence="3">2.7.13.3</ecNumber>
    </recommendedName>
</protein>
<evidence type="ECO:0000256" key="17">
    <source>
        <dbReference type="PROSITE-ProRule" id="PRU00169"/>
    </source>
</evidence>
<evidence type="ECO:0000256" key="6">
    <source>
        <dbReference type="ARBA" id="ARBA00022679"/>
    </source>
</evidence>
<evidence type="ECO:0000256" key="18">
    <source>
        <dbReference type="SAM" id="Coils"/>
    </source>
</evidence>
<dbReference type="SUPFAM" id="SSF47226">
    <property type="entry name" value="Histidine-containing phosphotransfer domain, HPT domain"/>
    <property type="match status" value="1"/>
</dbReference>
<dbReference type="OrthoDB" id="9758705at2"/>
<dbReference type="KEGG" id="dti:Desti_1948"/>
<evidence type="ECO:0000256" key="7">
    <source>
        <dbReference type="ARBA" id="ARBA00022692"/>
    </source>
</evidence>
<organism evidence="24 25">
    <name type="scientific">Desulfomonile tiedjei (strain ATCC 49306 / DSM 6799 / DCB-1)</name>
    <dbReference type="NCBI Taxonomy" id="706587"/>
    <lineage>
        <taxon>Bacteria</taxon>
        <taxon>Pseudomonadati</taxon>
        <taxon>Thermodesulfobacteriota</taxon>
        <taxon>Desulfomonilia</taxon>
        <taxon>Desulfomonilales</taxon>
        <taxon>Desulfomonilaceae</taxon>
        <taxon>Desulfomonile</taxon>
    </lineage>
</organism>
<evidence type="ECO:0000256" key="12">
    <source>
        <dbReference type="ARBA" id="ARBA00023012"/>
    </source>
</evidence>
<evidence type="ECO:0000259" key="19">
    <source>
        <dbReference type="PROSITE" id="PS50109"/>
    </source>
</evidence>
<dbReference type="HOGENOM" id="CLU_000445_114_15_7"/>
<feature type="domain" description="Response regulatory" evidence="20">
    <location>
        <begin position="751"/>
        <end position="872"/>
    </location>
</feature>
<feature type="domain" description="PAC" evidence="22">
    <location>
        <begin position="313"/>
        <end position="364"/>
    </location>
</feature>
<comment type="catalytic activity">
    <reaction evidence="1">
        <text>ATP + protein L-histidine = ADP + protein N-phospho-L-histidine.</text>
        <dbReference type="EC" id="2.7.13.3"/>
    </reaction>
</comment>
<feature type="domain" description="PAS" evidence="21">
    <location>
        <begin position="239"/>
        <end position="285"/>
    </location>
</feature>
<dbReference type="PROSITE" id="PS50109">
    <property type="entry name" value="HIS_KIN"/>
    <property type="match status" value="1"/>
</dbReference>
<dbReference type="SMART" id="SM00387">
    <property type="entry name" value="HATPase_c"/>
    <property type="match status" value="1"/>
</dbReference>
<dbReference type="SUPFAM" id="SSF52172">
    <property type="entry name" value="CheY-like"/>
    <property type="match status" value="2"/>
</dbReference>
<evidence type="ECO:0000256" key="5">
    <source>
        <dbReference type="ARBA" id="ARBA00022553"/>
    </source>
</evidence>
<dbReference type="Pfam" id="PF13426">
    <property type="entry name" value="PAS_9"/>
    <property type="match status" value="1"/>
</dbReference>
<dbReference type="CDD" id="cd00082">
    <property type="entry name" value="HisKA"/>
    <property type="match status" value="1"/>
</dbReference>
<dbReference type="Gene3D" id="3.30.565.10">
    <property type="entry name" value="Histidine kinase-like ATPase, C-terminal domain"/>
    <property type="match status" value="1"/>
</dbReference>
<dbReference type="InterPro" id="IPR000014">
    <property type="entry name" value="PAS"/>
</dbReference>
<dbReference type="InterPro" id="IPR008207">
    <property type="entry name" value="Sig_transdc_His_kin_Hpt_dom"/>
</dbReference>
<keyword evidence="6" id="KW-0808">Transferase</keyword>
<feature type="domain" description="Response regulatory" evidence="20">
    <location>
        <begin position="898"/>
        <end position="1016"/>
    </location>
</feature>
<dbReference type="InterPro" id="IPR001610">
    <property type="entry name" value="PAC"/>
</dbReference>
<dbReference type="eggNOG" id="COG0784">
    <property type="taxonomic scope" value="Bacteria"/>
</dbReference>
<dbReference type="InterPro" id="IPR004358">
    <property type="entry name" value="Sig_transdc_His_kin-like_C"/>
</dbReference>
<dbReference type="AlphaFoldDB" id="I4C514"/>
<dbReference type="PATRIC" id="fig|706587.4.peg.2240"/>
<dbReference type="SMART" id="SM00091">
    <property type="entry name" value="PAS"/>
    <property type="match status" value="3"/>
</dbReference>
<dbReference type="PRINTS" id="PR00344">
    <property type="entry name" value="BCTRLSENSOR"/>
</dbReference>
<feature type="modified residue" description="4-aspartylphosphate" evidence="17">
    <location>
        <position position="947"/>
    </location>
</feature>
<dbReference type="Pfam" id="PF08448">
    <property type="entry name" value="PAS_4"/>
    <property type="match status" value="1"/>
</dbReference>
<evidence type="ECO:0000259" key="23">
    <source>
        <dbReference type="PROSITE" id="PS50894"/>
    </source>
</evidence>
<feature type="domain" description="PAC" evidence="22">
    <location>
        <begin position="186"/>
        <end position="238"/>
    </location>
</feature>
<dbReference type="CDD" id="cd17546">
    <property type="entry name" value="REC_hyHK_CKI1_RcsC-like"/>
    <property type="match status" value="2"/>
</dbReference>
<dbReference type="PROSITE" id="PS50894">
    <property type="entry name" value="HPT"/>
    <property type="match status" value="1"/>
</dbReference>
<dbReference type="SUPFAM" id="SSF55785">
    <property type="entry name" value="PYP-like sensor domain (PAS domain)"/>
    <property type="match status" value="3"/>
</dbReference>
<evidence type="ECO:0000259" key="20">
    <source>
        <dbReference type="PROSITE" id="PS50110"/>
    </source>
</evidence>
<dbReference type="SUPFAM" id="SSF55874">
    <property type="entry name" value="ATPase domain of HSP90 chaperone/DNA topoisomerase II/histidine kinase"/>
    <property type="match status" value="1"/>
</dbReference>
<dbReference type="SMART" id="SM00388">
    <property type="entry name" value="HisKA"/>
    <property type="match status" value="1"/>
</dbReference>
<gene>
    <name evidence="24" type="ordered locus">Desti_1948</name>
</gene>
<dbReference type="Gene3D" id="3.40.50.2300">
    <property type="match status" value="2"/>
</dbReference>
<dbReference type="GO" id="GO:0000155">
    <property type="term" value="F:phosphorelay sensor kinase activity"/>
    <property type="evidence" value="ECO:0007669"/>
    <property type="project" value="InterPro"/>
</dbReference>
<keyword evidence="25" id="KW-1185">Reference proteome</keyword>
<evidence type="ECO:0000256" key="9">
    <source>
        <dbReference type="ARBA" id="ARBA00022777"/>
    </source>
</evidence>
<keyword evidence="12" id="KW-0902">Two-component regulatory system</keyword>